<dbReference type="AlphaFoldDB" id="A0A915ICV8"/>
<reference evidence="2" key="1">
    <citation type="submission" date="2022-11" db="UniProtKB">
        <authorList>
            <consortium name="WormBaseParasite"/>
        </authorList>
    </citation>
    <scope>IDENTIFICATION</scope>
</reference>
<organism evidence="1 2">
    <name type="scientific">Romanomermis culicivorax</name>
    <name type="common">Nematode worm</name>
    <dbReference type="NCBI Taxonomy" id="13658"/>
    <lineage>
        <taxon>Eukaryota</taxon>
        <taxon>Metazoa</taxon>
        <taxon>Ecdysozoa</taxon>
        <taxon>Nematoda</taxon>
        <taxon>Enoplea</taxon>
        <taxon>Dorylaimia</taxon>
        <taxon>Mermithida</taxon>
        <taxon>Mermithoidea</taxon>
        <taxon>Mermithidae</taxon>
        <taxon>Romanomermis</taxon>
    </lineage>
</organism>
<evidence type="ECO:0000313" key="1">
    <source>
        <dbReference type="Proteomes" id="UP000887565"/>
    </source>
</evidence>
<proteinExistence type="predicted"/>
<protein>
    <submittedName>
        <fullName evidence="2">Uncharacterized protein</fullName>
    </submittedName>
</protein>
<name>A0A915ICV8_ROMCU</name>
<dbReference type="Proteomes" id="UP000887565">
    <property type="component" value="Unplaced"/>
</dbReference>
<evidence type="ECO:0000313" key="2">
    <source>
        <dbReference type="WBParaSite" id="nRc.2.0.1.t11056-RA"/>
    </source>
</evidence>
<dbReference type="WBParaSite" id="nRc.2.0.1.t11056-RA">
    <property type="protein sequence ID" value="nRc.2.0.1.t11056-RA"/>
    <property type="gene ID" value="nRc.2.0.1.g11056"/>
</dbReference>
<keyword evidence="1" id="KW-1185">Reference proteome</keyword>
<accession>A0A915ICV8</accession>
<sequence length="68" mass="7929">MPLAIHVGVPHFKMELHAIIRNKIPKLLAKREDIEIDLICEQNWVKPDGTLDNKLIEWANQTQMTEKI</sequence>